<dbReference type="EMBL" id="JAQIZZ010000003">
    <property type="protein sequence ID" value="KAJ5545775.1"/>
    <property type="molecule type" value="Genomic_DNA"/>
</dbReference>
<dbReference type="SUPFAM" id="SSF57701">
    <property type="entry name" value="Zn2/Cys6 DNA-binding domain"/>
    <property type="match status" value="1"/>
</dbReference>
<dbReference type="InterPro" id="IPR053178">
    <property type="entry name" value="Osmoadaptation_assoc"/>
</dbReference>
<dbReference type="AlphaFoldDB" id="A0AAD6GFM9"/>
<evidence type="ECO:0000313" key="7">
    <source>
        <dbReference type="Proteomes" id="UP001220324"/>
    </source>
</evidence>
<dbReference type="InterPro" id="IPR001138">
    <property type="entry name" value="Zn2Cys6_DnaBD"/>
</dbReference>
<dbReference type="PROSITE" id="PS00463">
    <property type="entry name" value="ZN2_CY6_FUNGAL_1"/>
    <property type="match status" value="1"/>
</dbReference>
<evidence type="ECO:0000256" key="2">
    <source>
        <dbReference type="ARBA" id="ARBA00023125"/>
    </source>
</evidence>
<evidence type="ECO:0000256" key="1">
    <source>
        <dbReference type="ARBA" id="ARBA00023015"/>
    </source>
</evidence>
<dbReference type="Proteomes" id="UP001220324">
    <property type="component" value="Unassembled WGS sequence"/>
</dbReference>
<organism evidence="6 7">
    <name type="scientific">Penicillium frequentans</name>
    <dbReference type="NCBI Taxonomy" id="3151616"/>
    <lineage>
        <taxon>Eukaryota</taxon>
        <taxon>Fungi</taxon>
        <taxon>Dikarya</taxon>
        <taxon>Ascomycota</taxon>
        <taxon>Pezizomycotina</taxon>
        <taxon>Eurotiomycetes</taxon>
        <taxon>Eurotiomycetidae</taxon>
        <taxon>Eurotiales</taxon>
        <taxon>Aspergillaceae</taxon>
        <taxon>Penicillium</taxon>
    </lineage>
</organism>
<dbReference type="InterPro" id="IPR036864">
    <property type="entry name" value="Zn2-C6_fun-type_DNA-bd_sf"/>
</dbReference>
<dbReference type="Gene3D" id="4.10.240.10">
    <property type="entry name" value="Zn(2)-C6 fungal-type DNA-binding domain"/>
    <property type="match status" value="1"/>
</dbReference>
<feature type="domain" description="Zn(2)-C6 fungal-type" evidence="5">
    <location>
        <begin position="10"/>
        <end position="39"/>
    </location>
</feature>
<evidence type="ECO:0000259" key="5">
    <source>
        <dbReference type="PROSITE" id="PS50048"/>
    </source>
</evidence>
<dbReference type="CDD" id="cd00067">
    <property type="entry name" value="GAL4"/>
    <property type="match status" value="1"/>
</dbReference>
<dbReference type="Pfam" id="PF00172">
    <property type="entry name" value="Zn_clus"/>
    <property type="match status" value="1"/>
</dbReference>
<gene>
    <name evidence="6" type="ORF">N7494_003360</name>
</gene>
<dbReference type="GO" id="GO:0000981">
    <property type="term" value="F:DNA-binding transcription factor activity, RNA polymerase II-specific"/>
    <property type="evidence" value="ECO:0007669"/>
    <property type="project" value="InterPro"/>
</dbReference>
<comment type="caution">
    <text evidence="6">The sequence shown here is derived from an EMBL/GenBank/DDBJ whole genome shotgun (WGS) entry which is preliminary data.</text>
</comment>
<sequence length="536" mass="60390">MGGVPYGSKGCNTCRRRKVKCDENKPECMRCLKNGHVCTGYERNHVFIHNTTDTKVLAQRPRGRTFETVVKKAAATSSPVEVDTDVPRFNVNVQVRTQVVANFIDSYAPSALVYDGKSGTFMHLQDTFPIFIGRTPVLDKAVTALSSAFLAKRNQDYQLLSYSTRLYGESLQIVHRRIQTGRHCSQDFLFATVIFQLYELINASPLGFQAWLAHVQGSNAILSQCASSSPLSVTDHLFWRQLKFATICDAVGKRKSVYSYSPFWRHPSLDNPWREPIDEIQDFLIECSALMEQVDELIQRGNSSLQDDIHTGERLCHSCLLLKDKLDTGFCEMQAKLGIPFSSPDQRSFWSELDDSIPSDLFPDAIEYPSISCAQTHLLWWTTYILVYPLIGQLFVFLHRTRSNVSFTLWTVPTSSSPTNTPSCTRTADLPDDLLKVAEHYANLICRSAKFLAQPGTKGMGAQVMLAPFSQATQFYHSQEATDKYRWCQAVFMVLPRLGFGMASFMKDLIWPKYEAATKRTPTISPQSQGDQGSTP</sequence>
<reference evidence="6 7" key="1">
    <citation type="journal article" date="2023" name="IMA Fungus">
        <title>Comparative genomic study of the Penicillium genus elucidates a diverse pangenome and 15 lateral gene transfer events.</title>
        <authorList>
            <person name="Petersen C."/>
            <person name="Sorensen T."/>
            <person name="Nielsen M.R."/>
            <person name="Sondergaard T.E."/>
            <person name="Sorensen J.L."/>
            <person name="Fitzpatrick D.A."/>
            <person name="Frisvad J.C."/>
            <person name="Nielsen K.L."/>
        </authorList>
    </citation>
    <scope>NUCLEOTIDE SEQUENCE [LARGE SCALE GENOMIC DNA]</scope>
    <source>
        <strain evidence="6 7">IBT 35679</strain>
    </source>
</reference>
<evidence type="ECO:0000256" key="4">
    <source>
        <dbReference type="ARBA" id="ARBA00023242"/>
    </source>
</evidence>
<dbReference type="GO" id="GO:0003677">
    <property type="term" value="F:DNA binding"/>
    <property type="evidence" value="ECO:0007669"/>
    <property type="project" value="UniProtKB-KW"/>
</dbReference>
<dbReference type="PANTHER" id="PTHR38111:SF11">
    <property type="entry name" value="TRANSCRIPTION FACTOR DOMAIN-CONTAINING PROTEIN-RELATED"/>
    <property type="match status" value="1"/>
</dbReference>
<keyword evidence="7" id="KW-1185">Reference proteome</keyword>
<dbReference type="PROSITE" id="PS50048">
    <property type="entry name" value="ZN2_CY6_FUNGAL_2"/>
    <property type="match status" value="1"/>
</dbReference>
<evidence type="ECO:0000256" key="3">
    <source>
        <dbReference type="ARBA" id="ARBA00023163"/>
    </source>
</evidence>
<dbReference type="SMART" id="SM00066">
    <property type="entry name" value="GAL4"/>
    <property type="match status" value="1"/>
</dbReference>
<accession>A0AAD6GFM9</accession>
<dbReference type="GO" id="GO:0008270">
    <property type="term" value="F:zinc ion binding"/>
    <property type="evidence" value="ECO:0007669"/>
    <property type="project" value="InterPro"/>
</dbReference>
<protein>
    <recommendedName>
        <fullName evidence="5">Zn(2)-C6 fungal-type domain-containing protein</fullName>
    </recommendedName>
</protein>
<dbReference type="PANTHER" id="PTHR38111">
    <property type="entry name" value="ZN(2)-C6 FUNGAL-TYPE DOMAIN-CONTAINING PROTEIN-RELATED"/>
    <property type="match status" value="1"/>
</dbReference>
<evidence type="ECO:0000313" key="6">
    <source>
        <dbReference type="EMBL" id="KAJ5545775.1"/>
    </source>
</evidence>
<keyword evidence="1" id="KW-0805">Transcription regulation</keyword>
<keyword evidence="4" id="KW-0539">Nucleus</keyword>
<name>A0AAD6GFM9_9EURO</name>
<proteinExistence type="predicted"/>
<keyword evidence="3" id="KW-0804">Transcription</keyword>
<keyword evidence="2" id="KW-0238">DNA-binding</keyword>